<keyword evidence="5" id="KW-0443">Lipid metabolism</keyword>
<name>A0AA48KP44_9FLAO</name>
<dbReference type="GO" id="GO:0008610">
    <property type="term" value="P:lipid biosynthetic process"/>
    <property type="evidence" value="ECO:0007669"/>
    <property type="project" value="InterPro"/>
</dbReference>
<keyword evidence="4" id="KW-0560">Oxidoreductase</keyword>
<organism evidence="9 10">
    <name type="scientific">Flagellimonas marinaquae</name>
    <dbReference type="NCBI Taxonomy" id="254955"/>
    <lineage>
        <taxon>Bacteria</taxon>
        <taxon>Pseudomonadati</taxon>
        <taxon>Bacteroidota</taxon>
        <taxon>Flavobacteriia</taxon>
        <taxon>Flavobacteriales</taxon>
        <taxon>Flavobacteriaceae</taxon>
        <taxon>Flagellimonas</taxon>
    </lineage>
</organism>
<feature type="domain" description="Fatty acid hydroxylase" evidence="8">
    <location>
        <begin position="113"/>
        <end position="250"/>
    </location>
</feature>
<dbReference type="GO" id="GO:0012505">
    <property type="term" value="C:endomembrane system"/>
    <property type="evidence" value="ECO:0007669"/>
    <property type="project" value="UniProtKB-SubCell"/>
</dbReference>
<dbReference type="PANTHER" id="PTHR21624">
    <property type="entry name" value="STEROL DESATURASE-RELATED PROTEIN"/>
    <property type="match status" value="1"/>
</dbReference>
<proteinExistence type="predicted"/>
<dbReference type="InterPro" id="IPR051689">
    <property type="entry name" value="Sterol_desaturase/TMEM195"/>
</dbReference>
<keyword evidence="3 7" id="KW-1133">Transmembrane helix</keyword>
<evidence type="ECO:0000313" key="9">
    <source>
        <dbReference type="EMBL" id="BDW93498.1"/>
    </source>
</evidence>
<dbReference type="Pfam" id="PF04116">
    <property type="entry name" value="FA_hydroxylase"/>
    <property type="match status" value="1"/>
</dbReference>
<feature type="transmembrane region" description="Helical" evidence="7">
    <location>
        <begin position="80"/>
        <end position="97"/>
    </location>
</feature>
<dbReference type="EMBL" id="AP027268">
    <property type="protein sequence ID" value="BDW93498.1"/>
    <property type="molecule type" value="Genomic_DNA"/>
</dbReference>
<evidence type="ECO:0000256" key="7">
    <source>
        <dbReference type="SAM" id="Phobius"/>
    </source>
</evidence>
<evidence type="ECO:0000256" key="3">
    <source>
        <dbReference type="ARBA" id="ARBA00022989"/>
    </source>
</evidence>
<dbReference type="AlphaFoldDB" id="A0AA48KP44"/>
<evidence type="ECO:0000256" key="1">
    <source>
        <dbReference type="ARBA" id="ARBA00004127"/>
    </source>
</evidence>
<gene>
    <name evidence="9" type="ORF">MACH07_23300</name>
</gene>
<dbReference type="InterPro" id="IPR006694">
    <property type="entry name" value="Fatty_acid_hydroxylase"/>
</dbReference>
<dbReference type="GO" id="GO:0016020">
    <property type="term" value="C:membrane"/>
    <property type="evidence" value="ECO:0007669"/>
    <property type="project" value="GOC"/>
</dbReference>
<keyword evidence="6 7" id="KW-0472">Membrane</keyword>
<keyword evidence="2 7" id="KW-0812">Transmembrane</keyword>
<evidence type="ECO:0000256" key="4">
    <source>
        <dbReference type="ARBA" id="ARBA00023002"/>
    </source>
</evidence>
<dbReference type="GO" id="GO:0005506">
    <property type="term" value="F:iron ion binding"/>
    <property type="evidence" value="ECO:0007669"/>
    <property type="project" value="InterPro"/>
</dbReference>
<dbReference type="RefSeq" id="WP_338194063.1">
    <property type="nucleotide sequence ID" value="NZ_AP027268.1"/>
</dbReference>
<dbReference type="GO" id="GO:0050479">
    <property type="term" value="F:glyceryl-ether monooxygenase activity"/>
    <property type="evidence" value="ECO:0007669"/>
    <property type="project" value="TreeGrafter"/>
</dbReference>
<comment type="subcellular location">
    <subcellularLocation>
        <location evidence="1">Endomembrane system</location>
        <topology evidence="1">Multi-pass membrane protein</topology>
    </subcellularLocation>
</comment>
<keyword evidence="10" id="KW-1185">Reference proteome</keyword>
<evidence type="ECO:0000256" key="5">
    <source>
        <dbReference type="ARBA" id="ARBA00023098"/>
    </source>
</evidence>
<dbReference type="GO" id="GO:0006643">
    <property type="term" value="P:membrane lipid metabolic process"/>
    <property type="evidence" value="ECO:0007669"/>
    <property type="project" value="TreeGrafter"/>
</dbReference>
<feature type="transmembrane region" description="Helical" evidence="7">
    <location>
        <begin position="37"/>
        <end position="59"/>
    </location>
</feature>
<evidence type="ECO:0000256" key="6">
    <source>
        <dbReference type="ARBA" id="ARBA00023136"/>
    </source>
</evidence>
<feature type="transmembrane region" description="Helical" evidence="7">
    <location>
        <begin position="109"/>
        <end position="129"/>
    </location>
</feature>
<protein>
    <submittedName>
        <fullName evidence="9">Fatty acid hydroxylase</fullName>
    </submittedName>
</protein>
<evidence type="ECO:0000259" key="8">
    <source>
        <dbReference type="Pfam" id="PF04116"/>
    </source>
</evidence>
<evidence type="ECO:0000256" key="2">
    <source>
        <dbReference type="ARBA" id="ARBA00022692"/>
    </source>
</evidence>
<dbReference type="Proteomes" id="UP001330184">
    <property type="component" value="Chromosome"/>
</dbReference>
<sequence length="331" mass="38702">MDFLNAVLEEVINFFGASTVLDALKTENYAFFKSFDGIVSCIFLALPILLIAEFFIVLFKEREQLKTYRVNFIIIVFNRIIGRTLSLGTIFWSIGFFQEYALFQTSYTWYWFIYGYIIWELGSYIYHYFGHKVRLLWCLHSPHHAAETMNLSVNQAHFFLEFPYADLIRTATCMLLGVDPKLFFSILVLDITYATFIHIGEHIVKKGQFGFLGKLILTPSHHRVHHGKNPLYMDTNFCNLLNIWDRIFGTYQSEEKNHPIVYGITREMNPGSFIDVYFGEFKALFKDIAHAPGLKNKLLYLVMPPGWSHTGEHQTAKIVRQRFLNEQPNRD</sequence>
<accession>A0AA48KP44</accession>
<dbReference type="PANTHER" id="PTHR21624:SF1">
    <property type="entry name" value="ALKYLGLYCEROL MONOOXYGENASE"/>
    <property type="match status" value="1"/>
</dbReference>
<evidence type="ECO:0000313" key="10">
    <source>
        <dbReference type="Proteomes" id="UP001330184"/>
    </source>
</evidence>
<reference evidence="9 10" key="1">
    <citation type="submission" date="2023-01" db="EMBL/GenBank/DDBJ databases">
        <title>Complete genome sequence of Muricauda aquimarina strain IFOP_LL357.</title>
        <authorList>
            <person name="Gajardo G."/>
            <person name="Ueki S."/>
            <person name="Maruyama F."/>
        </authorList>
    </citation>
    <scope>NUCLEOTIDE SEQUENCE [LARGE SCALE GENOMIC DNA]</scope>
    <source>
        <strain evidence="9 10">IFOP_LL357</strain>
    </source>
</reference>